<dbReference type="STRING" id="1271860.SAMN05216174_104206"/>
<dbReference type="RefSeq" id="WP_091449867.1">
    <property type="nucleotide sequence ID" value="NZ_FMZZ01000004.1"/>
</dbReference>
<feature type="region of interest" description="Disordered" evidence="1">
    <location>
        <begin position="1"/>
        <end position="38"/>
    </location>
</feature>
<feature type="transmembrane region" description="Helical" evidence="2">
    <location>
        <begin position="238"/>
        <end position="260"/>
    </location>
</feature>
<accession>A0A1G6PAW5</accession>
<keyword evidence="4" id="KW-1185">Reference proteome</keyword>
<dbReference type="Proteomes" id="UP000199501">
    <property type="component" value="Unassembled WGS sequence"/>
</dbReference>
<reference evidence="4" key="1">
    <citation type="submission" date="2016-10" db="EMBL/GenBank/DDBJ databases">
        <authorList>
            <person name="Varghese N."/>
            <person name="Submissions S."/>
        </authorList>
    </citation>
    <scope>NUCLEOTIDE SEQUENCE [LARGE SCALE GENOMIC DNA]</scope>
    <source>
        <strain evidence="4">IBRC-M 10403</strain>
    </source>
</reference>
<feature type="transmembrane region" description="Helical" evidence="2">
    <location>
        <begin position="50"/>
        <end position="70"/>
    </location>
</feature>
<organism evidence="3 4">
    <name type="scientific">Actinokineospora iranica</name>
    <dbReference type="NCBI Taxonomy" id="1271860"/>
    <lineage>
        <taxon>Bacteria</taxon>
        <taxon>Bacillati</taxon>
        <taxon>Actinomycetota</taxon>
        <taxon>Actinomycetes</taxon>
        <taxon>Pseudonocardiales</taxon>
        <taxon>Pseudonocardiaceae</taxon>
        <taxon>Actinokineospora</taxon>
    </lineage>
</organism>
<dbReference type="EMBL" id="FMZZ01000004">
    <property type="protein sequence ID" value="SDC77283.1"/>
    <property type="molecule type" value="Genomic_DNA"/>
</dbReference>
<evidence type="ECO:0000256" key="1">
    <source>
        <dbReference type="SAM" id="MobiDB-lite"/>
    </source>
</evidence>
<keyword evidence="2" id="KW-0812">Transmembrane</keyword>
<evidence type="ECO:0000313" key="3">
    <source>
        <dbReference type="EMBL" id="SDC77283.1"/>
    </source>
</evidence>
<dbReference type="AlphaFoldDB" id="A0A1G6PAW5"/>
<sequence length="385" mass="40548">MSETGQGERGQRKTGGRKTGQREAPAVEPPTDRPAIQDPATARAMSGLRLSLASLPVAVLLFGVPAAWLALAGAGWIAVTALAVAALAFLIATILTVLISGFWIGPASRLLRAQAWRPAAVTVFRPTRGFPRTRLLVREEDGTAKNLLAPALPWPAQQVLARTGRVWLVGPDARGWVAIRSAGLALPLGQARVTAEDVSAGYQIEVEQPAPVRAPLAAADAVLSRVIATPRRRSRTELVAPALLLVFAGFVVVDLVNRGIRPDQVWLAVFVGLGTLGLVALLAWRVRRVLYWAKADRLLAAGPWTPVPAEFAAPTRVRRAAATGRATLPDGRVVPVALRRSGHALRANIAATGLLWTAGPPVAGGEAAVGLPGYPFLTVARFGAL</sequence>
<keyword evidence="2" id="KW-0472">Membrane</keyword>
<evidence type="ECO:0000313" key="4">
    <source>
        <dbReference type="Proteomes" id="UP000199501"/>
    </source>
</evidence>
<protein>
    <submittedName>
        <fullName evidence="3">Uncharacterized protein</fullName>
    </submittedName>
</protein>
<dbReference type="OrthoDB" id="3678714at2"/>
<keyword evidence="2" id="KW-1133">Transmembrane helix</keyword>
<feature type="transmembrane region" description="Helical" evidence="2">
    <location>
        <begin position="266"/>
        <end position="284"/>
    </location>
</feature>
<gene>
    <name evidence="3" type="ORF">SAMN05216174_104206</name>
</gene>
<evidence type="ECO:0000256" key="2">
    <source>
        <dbReference type="SAM" id="Phobius"/>
    </source>
</evidence>
<feature type="transmembrane region" description="Helical" evidence="2">
    <location>
        <begin position="76"/>
        <end position="104"/>
    </location>
</feature>
<name>A0A1G6PAW5_9PSEU</name>
<proteinExistence type="predicted"/>